<feature type="compositionally biased region" description="Basic residues" evidence="11">
    <location>
        <begin position="478"/>
        <end position="487"/>
    </location>
</feature>
<dbReference type="FunFam" id="2.130.10.10:FF:000149">
    <property type="entry name" value="Eukaryotic translation initiation factor 2A"/>
    <property type="match status" value="1"/>
</dbReference>
<dbReference type="Pfam" id="PF08662">
    <property type="entry name" value="eIF2A"/>
    <property type="match status" value="1"/>
</dbReference>
<dbReference type="AlphaFoldDB" id="A0A834I2M7"/>
<dbReference type="GO" id="GO:0003729">
    <property type="term" value="F:mRNA binding"/>
    <property type="evidence" value="ECO:0007669"/>
    <property type="project" value="TreeGrafter"/>
</dbReference>
<keyword evidence="6" id="KW-0677">Repeat</keyword>
<feature type="domain" description="Translation initiation factor beta propellor-like" evidence="12">
    <location>
        <begin position="212"/>
        <end position="407"/>
    </location>
</feature>
<dbReference type="Gene3D" id="2.130.10.10">
    <property type="entry name" value="YVTN repeat-like/Quinoprotein amine dehydrogenase"/>
    <property type="match status" value="2"/>
</dbReference>
<evidence type="ECO:0000256" key="8">
    <source>
        <dbReference type="ARBA" id="ARBA00022917"/>
    </source>
</evidence>
<evidence type="ECO:0000313" key="13">
    <source>
        <dbReference type="EMBL" id="KAF7269965.1"/>
    </source>
</evidence>
<evidence type="ECO:0000256" key="10">
    <source>
        <dbReference type="PIRNR" id="PIRNR017222"/>
    </source>
</evidence>
<comment type="similarity">
    <text evidence="2 10">Belongs to the WD repeat EIF2A family.</text>
</comment>
<dbReference type="PIRSF" id="PIRSF017222">
    <property type="entry name" value="eIF2A"/>
    <property type="match status" value="1"/>
</dbReference>
<evidence type="ECO:0000256" key="9">
    <source>
        <dbReference type="ARBA" id="ARBA00023054"/>
    </source>
</evidence>
<evidence type="ECO:0000256" key="5">
    <source>
        <dbReference type="ARBA" id="ARBA00022574"/>
    </source>
</evidence>
<evidence type="ECO:0000259" key="12">
    <source>
        <dbReference type="Pfam" id="PF08662"/>
    </source>
</evidence>
<dbReference type="PANTHER" id="PTHR13227">
    <property type="entry name" value="EUKARYOTIC TRANSLATION INITIATION FACTOR 2A"/>
    <property type="match status" value="1"/>
</dbReference>
<comment type="function">
    <text evidence="1 10">Functions in the early steps of protein synthesis of a small number of specific mRNAs. Acts by directing the binding of methionyl-tRNAi to 40S ribosomal subunits. In contrast to the eIF-2 complex, it binds methionyl-tRNAi to 40S subunits in a codon-dependent manner, whereas the eIF-2 complex binds methionyl-tRNAi to 40S subunits in a GTP-dependent manner.</text>
</comment>
<protein>
    <recommendedName>
        <fullName evidence="3 10">Eukaryotic translation initiation factor 2A</fullName>
        <shortName evidence="10">eIF-2A</shortName>
    </recommendedName>
</protein>
<dbReference type="InterPro" id="IPR011387">
    <property type="entry name" value="TIF2A"/>
</dbReference>
<gene>
    <name evidence="13" type="ORF">GWI33_017053</name>
</gene>
<evidence type="ECO:0000256" key="11">
    <source>
        <dbReference type="SAM" id="MobiDB-lite"/>
    </source>
</evidence>
<keyword evidence="7 10" id="KW-0810">Translation regulation</keyword>
<keyword evidence="5" id="KW-0853">WD repeat</keyword>
<evidence type="ECO:0000256" key="2">
    <source>
        <dbReference type="ARBA" id="ARBA00009573"/>
    </source>
</evidence>
<dbReference type="GO" id="GO:0043022">
    <property type="term" value="F:ribosome binding"/>
    <property type="evidence" value="ECO:0007669"/>
    <property type="project" value="UniProtKB-UniRule"/>
</dbReference>
<dbReference type="GO" id="GO:0000049">
    <property type="term" value="F:tRNA binding"/>
    <property type="evidence" value="ECO:0007669"/>
    <property type="project" value="UniProtKB-UniRule"/>
</dbReference>
<dbReference type="Proteomes" id="UP000625711">
    <property type="component" value="Unassembled WGS sequence"/>
</dbReference>
<dbReference type="InterPro" id="IPR015943">
    <property type="entry name" value="WD40/YVTN_repeat-like_dom_sf"/>
</dbReference>
<accession>A0A834I2M7</accession>
<evidence type="ECO:0000256" key="1">
    <source>
        <dbReference type="ARBA" id="ARBA00003993"/>
    </source>
</evidence>
<keyword evidence="14" id="KW-1185">Reference proteome</keyword>
<keyword evidence="8 10" id="KW-0648">Protein biosynthesis</keyword>
<dbReference type="OrthoDB" id="2194683at2759"/>
<dbReference type="InterPro" id="IPR013979">
    <property type="entry name" value="TIF_beta_prop-like"/>
</dbReference>
<evidence type="ECO:0000256" key="3">
    <source>
        <dbReference type="ARBA" id="ARBA00013819"/>
    </source>
</evidence>
<evidence type="ECO:0000256" key="4">
    <source>
        <dbReference type="ARBA" id="ARBA00022540"/>
    </source>
</evidence>
<dbReference type="GO" id="GO:0022627">
    <property type="term" value="C:cytosolic small ribosomal subunit"/>
    <property type="evidence" value="ECO:0007669"/>
    <property type="project" value="TreeGrafter"/>
</dbReference>
<keyword evidence="4 10" id="KW-0396">Initiation factor</keyword>
<feature type="region of interest" description="Disordered" evidence="11">
    <location>
        <begin position="460"/>
        <end position="500"/>
    </location>
</feature>
<reference evidence="13" key="1">
    <citation type="submission" date="2020-08" db="EMBL/GenBank/DDBJ databases">
        <title>Genome sequencing and assembly of the red palm weevil Rhynchophorus ferrugineus.</title>
        <authorList>
            <person name="Dias G.B."/>
            <person name="Bergman C.M."/>
            <person name="Manee M."/>
        </authorList>
    </citation>
    <scope>NUCLEOTIDE SEQUENCE</scope>
    <source>
        <strain evidence="13">AA-2017</strain>
        <tissue evidence="13">Whole larva</tissue>
    </source>
</reference>
<sequence length="569" mass="63178">MAIPIPLFTRGSNGTTAVLGPPSFKQFEAVSPVQSKSCKNILFSPDGTYFAFANALTITILKTENWQTVAVIENTKAYHLAFSPKSTFLLTWEPFTVSNANPQGCPNLKIYKCESGELVKSFIQKKQVNWEPQWSSDEKLFSRLVNTDVVFYEDFNFDKIVARLSGHKVVSYGLSPNAGTYFILCHTLGGPGQPSFGRLFKYPNFEQSIANKSFMQADKVDYLWNSKGNNALLLTSTEVDKTGGSYYGKQGLHFIGVNGNTSLVTMNKEGPIYGVQWSPKNQEFCVVYGYMPAKATIFNLKCEPVFELGTGARNSIYYNPQGNILLLGGFGNLRGQVEIWDAVNKKKIGSCEASDSTCLLWAPDGEHFLTATTAPRLRIGNGFKIWHYSGSLLHEVQWPQGEELYDVIWKLYPKLTFKDPQITGKKVEGIVSSQPQASNQVYRPPSARNRPTVTIKLHNEDEEAHKVGGNNAPSKAALKNKKKREAKKAKQAEDGEVVEEQSSPVVSSVKIVLTGDPEVDKKLKNIKKKLDAIEKLKKDQAAGKPLEINQLAKIKGETDLLQELKNLTV</sequence>
<dbReference type="SUPFAM" id="SSF82171">
    <property type="entry name" value="DPP6 N-terminal domain-like"/>
    <property type="match status" value="1"/>
</dbReference>
<evidence type="ECO:0000256" key="7">
    <source>
        <dbReference type="ARBA" id="ARBA00022845"/>
    </source>
</evidence>
<dbReference type="EMBL" id="JAACXV010014155">
    <property type="protein sequence ID" value="KAF7269965.1"/>
    <property type="molecule type" value="Genomic_DNA"/>
</dbReference>
<comment type="caution">
    <text evidence="13">The sequence shown here is derived from an EMBL/GenBank/DDBJ whole genome shotgun (WGS) entry which is preliminary data.</text>
</comment>
<keyword evidence="9" id="KW-0175">Coiled coil</keyword>
<dbReference type="GO" id="GO:0003743">
    <property type="term" value="F:translation initiation factor activity"/>
    <property type="evidence" value="ECO:0007669"/>
    <property type="project" value="UniProtKB-UniRule"/>
</dbReference>
<dbReference type="PANTHER" id="PTHR13227:SF0">
    <property type="entry name" value="EUKARYOTIC TRANSLATION INITIATION FACTOR 2A"/>
    <property type="match status" value="1"/>
</dbReference>
<evidence type="ECO:0000256" key="6">
    <source>
        <dbReference type="ARBA" id="ARBA00022737"/>
    </source>
</evidence>
<dbReference type="GO" id="GO:0006417">
    <property type="term" value="P:regulation of translation"/>
    <property type="evidence" value="ECO:0007669"/>
    <property type="project" value="UniProtKB-KW"/>
</dbReference>
<name>A0A834I2M7_RHYFE</name>
<organism evidence="13 14">
    <name type="scientific">Rhynchophorus ferrugineus</name>
    <name type="common">Red palm weevil</name>
    <name type="synonym">Curculio ferrugineus</name>
    <dbReference type="NCBI Taxonomy" id="354439"/>
    <lineage>
        <taxon>Eukaryota</taxon>
        <taxon>Metazoa</taxon>
        <taxon>Ecdysozoa</taxon>
        <taxon>Arthropoda</taxon>
        <taxon>Hexapoda</taxon>
        <taxon>Insecta</taxon>
        <taxon>Pterygota</taxon>
        <taxon>Neoptera</taxon>
        <taxon>Endopterygota</taxon>
        <taxon>Coleoptera</taxon>
        <taxon>Polyphaga</taxon>
        <taxon>Cucujiformia</taxon>
        <taxon>Curculionidae</taxon>
        <taxon>Dryophthorinae</taxon>
        <taxon>Rhynchophorus</taxon>
    </lineage>
</organism>
<evidence type="ECO:0000313" key="14">
    <source>
        <dbReference type="Proteomes" id="UP000625711"/>
    </source>
</evidence>
<proteinExistence type="inferred from homology"/>